<sequence>MINQESSAETETYETTYKEGFPIEASPTLSKFIQNYINGSSDRELLNQDGTLVFSDSNGNEDQTSVTYYQFTEEQLKGYYEPLFQTDDPNMMLYDLKQTDSISKLRSPVNDTDQYSLPSVTMKDNNQLEIKITENQRTIDLNEAMKDYGVSSATKFILNIEAINKNNIVFVLEDVSKIGDLNELYYLFVDQALSDFTITQFKYKETQEVFDTNKLKPYYDLFPGDGNYRSGLDKITILNVETNKITEIKDNDLLSEDGKFVYLKGAAEELSDGEQRIQTIENYAKGNDIYEEQFEIDFDTISKQLNFETNKISIARTNYFNGDYIVLRLLYKGKTIGDGGVTNVIVDLQNKKTPTAYLVDLGIE</sequence>
<comment type="caution">
    <text evidence="1">The sequence shown here is derived from an EMBL/GenBank/DDBJ whole genome shotgun (WGS) entry which is preliminary data.</text>
</comment>
<gene>
    <name evidence="1" type="ORF">OIH86_02575</name>
</gene>
<dbReference type="EMBL" id="JAOYEY010000020">
    <property type="protein sequence ID" value="MCV9884530.1"/>
    <property type="molecule type" value="Genomic_DNA"/>
</dbReference>
<keyword evidence="2" id="KW-1185">Reference proteome</keyword>
<dbReference type="RefSeq" id="WP_264141484.1">
    <property type="nucleotide sequence ID" value="NZ_JAOYEY010000020.1"/>
</dbReference>
<reference evidence="1 2" key="1">
    <citation type="submission" date="2022-10" db="EMBL/GenBank/DDBJ databases">
        <title>Draft genome assembly of moderately radiation resistant bacterium Metabacillus halosaccharovorans.</title>
        <authorList>
            <person name="Pal S."/>
            <person name="Gopinathan A."/>
        </authorList>
    </citation>
    <scope>NUCLEOTIDE SEQUENCE [LARGE SCALE GENOMIC DNA]</scope>
    <source>
        <strain evidence="1 2">VITHBRA001</strain>
    </source>
</reference>
<protein>
    <submittedName>
        <fullName evidence="1">Uncharacterized protein</fullName>
    </submittedName>
</protein>
<name>A0ABT3DBW4_9BACI</name>
<organism evidence="1 2">
    <name type="scientific">Metabacillus halosaccharovorans</name>
    <dbReference type="NCBI Taxonomy" id="930124"/>
    <lineage>
        <taxon>Bacteria</taxon>
        <taxon>Bacillati</taxon>
        <taxon>Bacillota</taxon>
        <taxon>Bacilli</taxon>
        <taxon>Bacillales</taxon>
        <taxon>Bacillaceae</taxon>
        <taxon>Metabacillus</taxon>
    </lineage>
</organism>
<accession>A0ABT3DBW4</accession>
<proteinExistence type="predicted"/>
<evidence type="ECO:0000313" key="2">
    <source>
        <dbReference type="Proteomes" id="UP001526147"/>
    </source>
</evidence>
<dbReference type="Proteomes" id="UP001526147">
    <property type="component" value="Unassembled WGS sequence"/>
</dbReference>
<evidence type="ECO:0000313" key="1">
    <source>
        <dbReference type="EMBL" id="MCV9884530.1"/>
    </source>
</evidence>